<feature type="compositionally biased region" description="Polar residues" evidence="1">
    <location>
        <begin position="71"/>
        <end position="84"/>
    </location>
</feature>
<accession>A0A8E2EC71</accession>
<organism evidence="2 3">
    <name type="scientific">Lepidopterella palustris CBS 459.81</name>
    <dbReference type="NCBI Taxonomy" id="1314670"/>
    <lineage>
        <taxon>Eukaryota</taxon>
        <taxon>Fungi</taxon>
        <taxon>Dikarya</taxon>
        <taxon>Ascomycota</taxon>
        <taxon>Pezizomycotina</taxon>
        <taxon>Dothideomycetes</taxon>
        <taxon>Pleosporomycetidae</taxon>
        <taxon>Mytilinidiales</taxon>
        <taxon>Argynnaceae</taxon>
        <taxon>Lepidopterella</taxon>
    </lineage>
</organism>
<dbReference type="Proteomes" id="UP000250266">
    <property type="component" value="Unassembled WGS sequence"/>
</dbReference>
<reference evidence="2 3" key="1">
    <citation type="journal article" date="2016" name="Nat. Commun.">
        <title>Ectomycorrhizal ecology is imprinted in the genome of the dominant symbiotic fungus Cenococcum geophilum.</title>
        <authorList>
            <consortium name="DOE Joint Genome Institute"/>
            <person name="Peter M."/>
            <person name="Kohler A."/>
            <person name="Ohm R.A."/>
            <person name="Kuo A."/>
            <person name="Krutzmann J."/>
            <person name="Morin E."/>
            <person name="Arend M."/>
            <person name="Barry K.W."/>
            <person name="Binder M."/>
            <person name="Choi C."/>
            <person name="Clum A."/>
            <person name="Copeland A."/>
            <person name="Grisel N."/>
            <person name="Haridas S."/>
            <person name="Kipfer T."/>
            <person name="LaButti K."/>
            <person name="Lindquist E."/>
            <person name="Lipzen A."/>
            <person name="Maire R."/>
            <person name="Meier B."/>
            <person name="Mihaltcheva S."/>
            <person name="Molinier V."/>
            <person name="Murat C."/>
            <person name="Poggeler S."/>
            <person name="Quandt C.A."/>
            <person name="Sperisen C."/>
            <person name="Tritt A."/>
            <person name="Tisserant E."/>
            <person name="Crous P.W."/>
            <person name="Henrissat B."/>
            <person name="Nehls U."/>
            <person name="Egli S."/>
            <person name="Spatafora J.W."/>
            <person name="Grigoriev I.V."/>
            <person name="Martin F.M."/>
        </authorList>
    </citation>
    <scope>NUCLEOTIDE SEQUENCE [LARGE SCALE GENOMIC DNA]</scope>
    <source>
        <strain evidence="2 3">CBS 459.81</strain>
    </source>
</reference>
<feature type="region of interest" description="Disordered" evidence="1">
    <location>
        <begin position="169"/>
        <end position="221"/>
    </location>
</feature>
<feature type="compositionally biased region" description="Polar residues" evidence="1">
    <location>
        <begin position="40"/>
        <end position="53"/>
    </location>
</feature>
<dbReference type="AlphaFoldDB" id="A0A8E2EC71"/>
<name>A0A8E2EC71_9PEZI</name>
<feature type="region of interest" description="Disordered" evidence="1">
    <location>
        <begin position="1"/>
        <end position="132"/>
    </location>
</feature>
<evidence type="ECO:0000256" key="1">
    <source>
        <dbReference type="SAM" id="MobiDB-lite"/>
    </source>
</evidence>
<feature type="compositionally biased region" description="Low complexity" evidence="1">
    <location>
        <begin position="169"/>
        <end position="201"/>
    </location>
</feature>
<sequence length="221" mass="24198">MDQLVLGVKGAQNVARRLRRQDYDDPDGKGGKRKAPKVIYQQTTDTTTSSVAYQPNAGAPSIGQNGGPQFGSGSLPGQSASAPTLHSGGIGQDGPYQPPPLGYANTWGSSASQSSQSSQQSYQPPIPQNPSAVAPPYLQGHCQACYDPCFTSHTCQQYAQPTWQQQQQPTQYHHQQQPYTPYPQQHWQNQQQYEQGQWPQQSYGPSQYNPSGSGQYWNGQP</sequence>
<evidence type="ECO:0000313" key="2">
    <source>
        <dbReference type="EMBL" id="OCK81135.1"/>
    </source>
</evidence>
<gene>
    <name evidence="2" type="ORF">K432DRAFT_381570</name>
</gene>
<protein>
    <submittedName>
        <fullName evidence="2">Uncharacterized protein</fullName>
    </submittedName>
</protein>
<feature type="compositionally biased region" description="Polar residues" evidence="1">
    <location>
        <begin position="202"/>
        <end position="221"/>
    </location>
</feature>
<dbReference type="EMBL" id="KV744932">
    <property type="protein sequence ID" value="OCK81135.1"/>
    <property type="molecule type" value="Genomic_DNA"/>
</dbReference>
<evidence type="ECO:0000313" key="3">
    <source>
        <dbReference type="Proteomes" id="UP000250266"/>
    </source>
</evidence>
<feature type="compositionally biased region" description="Basic and acidic residues" evidence="1">
    <location>
        <begin position="20"/>
        <end position="30"/>
    </location>
</feature>
<keyword evidence="3" id="KW-1185">Reference proteome</keyword>
<feature type="compositionally biased region" description="Low complexity" evidence="1">
    <location>
        <begin position="109"/>
        <end position="123"/>
    </location>
</feature>
<proteinExistence type="predicted"/>